<reference evidence="2" key="1">
    <citation type="submission" date="2014-12" db="EMBL/GenBank/DDBJ databases">
        <authorList>
            <person name="Smet A."/>
        </authorList>
    </citation>
    <scope>NUCLEOTIDE SEQUENCE [LARGE SCALE GENOMIC DNA]</scope>
</reference>
<organism evidence="1 2">
    <name type="scientific">Helicobacter heilmannii</name>
    <dbReference type="NCBI Taxonomy" id="35817"/>
    <lineage>
        <taxon>Bacteria</taxon>
        <taxon>Pseudomonadati</taxon>
        <taxon>Campylobacterota</taxon>
        <taxon>Epsilonproteobacteria</taxon>
        <taxon>Campylobacterales</taxon>
        <taxon>Helicobacteraceae</taxon>
        <taxon>Helicobacter</taxon>
    </lineage>
</organism>
<dbReference type="EMBL" id="CDMK01000001">
    <property type="protein sequence ID" value="CRI34126.1"/>
    <property type="molecule type" value="Genomic_DNA"/>
</dbReference>
<name>A0A0K2Y4Q7_HELHE</name>
<keyword evidence="2" id="KW-1185">Reference proteome</keyword>
<evidence type="ECO:0000313" key="1">
    <source>
        <dbReference type="EMBL" id="CRI34126.1"/>
    </source>
</evidence>
<gene>
    <name evidence="1" type="ORF">HHE01_09720</name>
</gene>
<sequence>MSKVLEARKTNILDKAYTHALQILLEKDETTITTKGHHK</sequence>
<dbReference type="Proteomes" id="UP000046090">
    <property type="component" value="Unassembled WGS sequence"/>
</dbReference>
<accession>A0A0K2Y4Q7</accession>
<dbReference type="AlphaFoldDB" id="A0A0K2Y4Q7"/>
<protein>
    <submittedName>
        <fullName evidence="1">Uncharacterized protein</fullName>
    </submittedName>
</protein>
<proteinExistence type="predicted"/>
<evidence type="ECO:0000313" key="2">
    <source>
        <dbReference type="Proteomes" id="UP000046090"/>
    </source>
</evidence>